<organism evidence="1 2">
    <name type="scientific">Mucilaginibacter paludis DSM 18603</name>
    <dbReference type="NCBI Taxonomy" id="714943"/>
    <lineage>
        <taxon>Bacteria</taxon>
        <taxon>Pseudomonadati</taxon>
        <taxon>Bacteroidota</taxon>
        <taxon>Sphingobacteriia</taxon>
        <taxon>Sphingobacteriales</taxon>
        <taxon>Sphingobacteriaceae</taxon>
        <taxon>Mucilaginibacter</taxon>
    </lineage>
</organism>
<dbReference type="STRING" id="714943.Mucpa_5519"/>
<dbReference type="EMBL" id="CM001403">
    <property type="protein sequence ID" value="EHQ29590.1"/>
    <property type="molecule type" value="Genomic_DNA"/>
</dbReference>
<sequence length="229" mass="26302">MGKKCNRGGPASVRRIIIVCEGPTEKEFCKDVLQAYFNPIGIFLHTPLIKKSKGGIVPWQALKRELENHLKQDQEAIVTTLIDYYGIQPKHQFPDWDGSLEISDKYSRITHLENSMLQAISPPLQSRFIPYIQLHEFECLLFNNIQAFEDNLGADEFSDKSELINTLNQFPNPELINDTPDNAPSYRLNRLIIGYNKVVYAAIISQSIGLQNIRNKCPRFNRWIQLLEA</sequence>
<dbReference type="Proteomes" id="UP000002774">
    <property type="component" value="Chromosome"/>
</dbReference>
<evidence type="ECO:0000313" key="1">
    <source>
        <dbReference type="EMBL" id="EHQ29590.1"/>
    </source>
</evidence>
<name>H1YC27_9SPHI</name>
<gene>
    <name evidence="1" type="ORF">Mucpa_5519</name>
</gene>
<dbReference type="HOGENOM" id="CLU_108966_0_0_10"/>
<protein>
    <recommendedName>
        <fullName evidence="3">DUF4276 family protein</fullName>
    </recommendedName>
</protein>
<proteinExistence type="predicted"/>
<dbReference type="RefSeq" id="WP_008510884.1">
    <property type="nucleotide sequence ID" value="NZ_CM001403.1"/>
</dbReference>
<evidence type="ECO:0008006" key="3">
    <source>
        <dbReference type="Google" id="ProtNLM"/>
    </source>
</evidence>
<dbReference type="AlphaFoldDB" id="H1YC27"/>
<reference evidence="1" key="1">
    <citation type="submission" date="2011-09" db="EMBL/GenBank/DDBJ databases">
        <title>The permanent draft genome of Mucilaginibacter paludis DSM 18603.</title>
        <authorList>
            <consortium name="US DOE Joint Genome Institute (JGI-PGF)"/>
            <person name="Lucas S."/>
            <person name="Han J."/>
            <person name="Lapidus A."/>
            <person name="Bruce D."/>
            <person name="Goodwin L."/>
            <person name="Pitluck S."/>
            <person name="Peters L."/>
            <person name="Kyrpides N."/>
            <person name="Mavromatis K."/>
            <person name="Ivanova N."/>
            <person name="Mikhailova N."/>
            <person name="Held B."/>
            <person name="Detter J.C."/>
            <person name="Tapia R."/>
            <person name="Han C."/>
            <person name="Land M."/>
            <person name="Hauser L."/>
            <person name="Markowitz V."/>
            <person name="Cheng J.-F."/>
            <person name="Hugenholtz P."/>
            <person name="Woyke T."/>
            <person name="Wu D."/>
            <person name="Tindall B."/>
            <person name="Brambilla E."/>
            <person name="Klenk H.-P."/>
            <person name="Eisen J.A."/>
        </authorList>
    </citation>
    <scope>NUCLEOTIDE SEQUENCE [LARGE SCALE GENOMIC DNA]</scope>
    <source>
        <strain evidence="1">DSM 18603</strain>
    </source>
</reference>
<evidence type="ECO:0000313" key="2">
    <source>
        <dbReference type="Proteomes" id="UP000002774"/>
    </source>
</evidence>
<accession>H1YC27</accession>
<dbReference type="eggNOG" id="ENOG5030JX9">
    <property type="taxonomic scope" value="Bacteria"/>
</dbReference>
<dbReference type="Pfam" id="PF14103">
    <property type="entry name" value="DUF4276"/>
    <property type="match status" value="1"/>
</dbReference>
<dbReference type="InterPro" id="IPR025455">
    <property type="entry name" value="DUF4276"/>
</dbReference>
<keyword evidence="2" id="KW-1185">Reference proteome</keyword>